<evidence type="ECO:0000259" key="2">
    <source>
        <dbReference type="Pfam" id="PF12146"/>
    </source>
</evidence>
<dbReference type="InterPro" id="IPR022742">
    <property type="entry name" value="Hydrolase_4"/>
</dbReference>
<evidence type="ECO:0000313" key="3">
    <source>
        <dbReference type="EMBL" id="PPK88886.1"/>
    </source>
</evidence>
<dbReference type="PANTHER" id="PTHR12277:SF81">
    <property type="entry name" value="PROTEIN ABHD13"/>
    <property type="match status" value="1"/>
</dbReference>
<keyword evidence="1" id="KW-0812">Transmembrane</keyword>
<dbReference type="Pfam" id="PF12146">
    <property type="entry name" value="Hydrolase_4"/>
    <property type="match status" value="1"/>
</dbReference>
<dbReference type="InterPro" id="IPR029058">
    <property type="entry name" value="AB_hydrolase_fold"/>
</dbReference>
<dbReference type="PANTHER" id="PTHR12277">
    <property type="entry name" value="ALPHA/BETA HYDROLASE DOMAIN-CONTAINING PROTEIN"/>
    <property type="match status" value="1"/>
</dbReference>
<reference evidence="3 4" key="1">
    <citation type="submission" date="2018-02" db="EMBL/GenBank/DDBJ databases">
        <title>Genomic Encyclopedia of Archaeal and Bacterial Type Strains, Phase II (KMG-II): from individual species to whole genera.</title>
        <authorList>
            <person name="Goeker M."/>
        </authorList>
    </citation>
    <scope>NUCLEOTIDE SEQUENCE [LARGE SCALE GENOMIC DNA]</scope>
    <source>
        <strain evidence="3 4">DSM 29526</strain>
    </source>
</reference>
<dbReference type="Gene3D" id="3.40.50.1820">
    <property type="entry name" value="alpha/beta hydrolase"/>
    <property type="match status" value="1"/>
</dbReference>
<proteinExistence type="predicted"/>
<organism evidence="3 4">
    <name type="scientific">Neolewinella xylanilytica</name>
    <dbReference type="NCBI Taxonomy" id="1514080"/>
    <lineage>
        <taxon>Bacteria</taxon>
        <taxon>Pseudomonadati</taxon>
        <taxon>Bacteroidota</taxon>
        <taxon>Saprospiria</taxon>
        <taxon>Saprospirales</taxon>
        <taxon>Lewinellaceae</taxon>
        <taxon>Neolewinella</taxon>
    </lineage>
</organism>
<keyword evidence="1" id="KW-1133">Transmembrane helix</keyword>
<comment type="caution">
    <text evidence="3">The sequence shown here is derived from an EMBL/GenBank/DDBJ whole genome shotgun (WGS) entry which is preliminary data.</text>
</comment>
<dbReference type="SUPFAM" id="SSF53474">
    <property type="entry name" value="alpha/beta-Hydrolases"/>
    <property type="match status" value="1"/>
</dbReference>
<dbReference type="RefSeq" id="WP_104419414.1">
    <property type="nucleotide sequence ID" value="NZ_PTJC01000005.1"/>
</dbReference>
<protein>
    <recommendedName>
        <fullName evidence="2">Serine aminopeptidase S33 domain-containing protein</fullName>
    </recommendedName>
</protein>
<gene>
    <name evidence="3" type="ORF">CLV84_1860</name>
</gene>
<accession>A0A2S6IBP2</accession>
<name>A0A2S6IBP2_9BACT</name>
<evidence type="ECO:0000256" key="1">
    <source>
        <dbReference type="SAM" id="Phobius"/>
    </source>
</evidence>
<dbReference type="AlphaFoldDB" id="A0A2S6IBP2"/>
<feature type="transmembrane region" description="Helical" evidence="1">
    <location>
        <begin position="6"/>
        <end position="25"/>
    </location>
</feature>
<dbReference type="Proteomes" id="UP000237662">
    <property type="component" value="Unassembled WGS sequence"/>
</dbReference>
<feature type="domain" description="Serine aminopeptidase S33" evidence="2">
    <location>
        <begin position="67"/>
        <end position="189"/>
    </location>
</feature>
<sequence length="261" mass="29357">MKWIKYIAVGAVLLYTVLCSILYLFQESLIFRPRQLASDYVFERGEEFFIPTADGVNLNVVAFRKPDARGAILFLHGNRGSNRRSFRQTQALMDASYDLYLMDYRGYGKSGGEIASEAQLYADAQTMYDTLLRHYAEQNIVVAGYSLGTGMASYLAAENNPAHCVLAAPYASITAMKNLWLWMVPDFILKYPLNTVENVARANCPVTVIHGQRDDFIPYDMAEAIKQAAPERVELIPLPNEGHRGAILDPTFARTILRLIE</sequence>
<dbReference type="EMBL" id="PTJC01000005">
    <property type="protein sequence ID" value="PPK88886.1"/>
    <property type="molecule type" value="Genomic_DNA"/>
</dbReference>
<keyword evidence="1" id="KW-0472">Membrane</keyword>
<evidence type="ECO:0000313" key="4">
    <source>
        <dbReference type="Proteomes" id="UP000237662"/>
    </source>
</evidence>
<dbReference type="OrthoDB" id="9777090at2"/>
<keyword evidence="4" id="KW-1185">Reference proteome</keyword>